<dbReference type="OrthoDB" id="937979at2"/>
<name>A0A6N4SPK4_CYTH3</name>
<accession>A0A6N4SPK4</accession>
<protein>
    <submittedName>
        <fullName evidence="2">Uncharacterized protein</fullName>
    </submittedName>
</protein>
<dbReference type="EMBL" id="CP000383">
    <property type="protein sequence ID" value="ABG58229.1"/>
    <property type="molecule type" value="Genomic_DNA"/>
</dbReference>
<evidence type="ECO:0000256" key="1">
    <source>
        <dbReference type="SAM" id="MobiDB-lite"/>
    </source>
</evidence>
<gene>
    <name evidence="2" type="ordered locus">CHU_0952</name>
</gene>
<evidence type="ECO:0000313" key="2">
    <source>
        <dbReference type="EMBL" id="ABG58229.1"/>
    </source>
</evidence>
<feature type="region of interest" description="Disordered" evidence="1">
    <location>
        <begin position="152"/>
        <end position="191"/>
    </location>
</feature>
<keyword evidence="3" id="KW-1185">Reference proteome</keyword>
<proteinExistence type="predicted"/>
<dbReference type="KEGG" id="chu:CHU_0952"/>
<evidence type="ECO:0000313" key="3">
    <source>
        <dbReference type="Proteomes" id="UP000001822"/>
    </source>
</evidence>
<dbReference type="RefSeq" id="WP_011584344.1">
    <property type="nucleotide sequence ID" value="NC_008255.1"/>
</dbReference>
<organism evidence="2 3">
    <name type="scientific">Cytophaga hutchinsonii (strain ATCC 33406 / DSM 1761 / CIP 103989 / NBRC 15051 / NCIMB 9469 / D465)</name>
    <dbReference type="NCBI Taxonomy" id="269798"/>
    <lineage>
        <taxon>Bacteria</taxon>
        <taxon>Pseudomonadati</taxon>
        <taxon>Bacteroidota</taxon>
        <taxon>Cytophagia</taxon>
        <taxon>Cytophagales</taxon>
        <taxon>Cytophagaceae</taxon>
        <taxon>Cytophaga</taxon>
    </lineage>
</organism>
<dbReference type="AlphaFoldDB" id="A0A6N4SPK4"/>
<reference evidence="2 3" key="1">
    <citation type="journal article" date="2007" name="Appl. Environ. Microbiol.">
        <title>Genome sequence of the cellulolytic gliding bacterium Cytophaga hutchinsonii.</title>
        <authorList>
            <person name="Xie G."/>
            <person name="Bruce D.C."/>
            <person name="Challacombe J.F."/>
            <person name="Chertkov O."/>
            <person name="Detter J.C."/>
            <person name="Gilna P."/>
            <person name="Han C.S."/>
            <person name="Lucas S."/>
            <person name="Misra M."/>
            <person name="Myers G.L."/>
            <person name="Richardson P."/>
            <person name="Tapia R."/>
            <person name="Thayer N."/>
            <person name="Thompson L.S."/>
            <person name="Brettin T.S."/>
            <person name="Henrissat B."/>
            <person name="Wilson D.B."/>
            <person name="McBride M.J."/>
        </authorList>
    </citation>
    <scope>NUCLEOTIDE SEQUENCE [LARGE SCALE GENOMIC DNA]</scope>
    <source>
        <strain evidence="3">ATCC 33406 / DSM 1761 / CIP 103989 / NBRC 15051 / NCIMB 9469 / D465</strain>
    </source>
</reference>
<feature type="compositionally biased region" description="Polar residues" evidence="1">
    <location>
        <begin position="152"/>
        <end position="168"/>
    </location>
</feature>
<sequence length="301" mass="32758">MDISEEIIDGFLRGDLNAADTAAFNAAISADPKLQQEVSIQKDIVEALKSHRHQQLKNRLNSVDVKPAGLFGSSYLKLAASMGVVALFVGSFAVFTGNQEEDALVTDGSKLSEQNQHQAIQASENISETTPDNITGLASSIENKAASVTSKTTAVDSKNKISKTSATENADKKSVKTPSYTTDIAPEEMDGGFTIQPQTDGVDMSAINHGSVNNTTSQVKVNIVKDKDLAYRFFNNQLYLHGNFSNSTYELYELNNSPSKQLFLYFDGKYYELIQGKTKVTTLTPITDKATLTQLSQLKAH</sequence>
<dbReference type="Proteomes" id="UP000001822">
    <property type="component" value="Chromosome"/>
</dbReference>